<organism evidence="9 10">
    <name type="scientific">Diachasma alloeum</name>
    <dbReference type="NCBI Taxonomy" id="454923"/>
    <lineage>
        <taxon>Eukaryota</taxon>
        <taxon>Metazoa</taxon>
        <taxon>Ecdysozoa</taxon>
        <taxon>Arthropoda</taxon>
        <taxon>Hexapoda</taxon>
        <taxon>Insecta</taxon>
        <taxon>Pterygota</taxon>
        <taxon>Neoptera</taxon>
        <taxon>Endopterygota</taxon>
        <taxon>Hymenoptera</taxon>
        <taxon>Apocrita</taxon>
        <taxon>Ichneumonoidea</taxon>
        <taxon>Braconidae</taxon>
        <taxon>Opiinae</taxon>
        <taxon>Diachasma</taxon>
    </lineage>
</organism>
<dbReference type="Pfam" id="PF08395">
    <property type="entry name" value="7tm_7"/>
    <property type="match status" value="1"/>
</dbReference>
<keyword evidence="2 8" id="KW-1003">Cell membrane</keyword>
<gene>
    <name evidence="9" type="primary">Gr24</name>
    <name evidence="9" type="ORF">DALL_DALL000041</name>
</gene>
<dbReference type="PANTHER" id="PTHR21143">
    <property type="entry name" value="INVERTEBRATE GUSTATORY RECEPTOR"/>
    <property type="match status" value="1"/>
</dbReference>
<protein>
    <recommendedName>
        <fullName evidence="8">Gustatory receptor</fullName>
    </recommendedName>
</protein>
<evidence type="ECO:0000256" key="3">
    <source>
        <dbReference type="ARBA" id="ARBA00022692"/>
    </source>
</evidence>
<dbReference type="Proteomes" id="UP000297026">
    <property type="component" value="Unassembled WGS sequence"/>
</dbReference>
<dbReference type="GO" id="GO:0007165">
    <property type="term" value="P:signal transduction"/>
    <property type="evidence" value="ECO:0007669"/>
    <property type="project" value="UniProtKB-KW"/>
</dbReference>
<feature type="transmembrane region" description="Helical" evidence="8">
    <location>
        <begin position="286"/>
        <end position="308"/>
    </location>
</feature>
<dbReference type="OrthoDB" id="6366728at2759"/>
<evidence type="ECO:0000256" key="5">
    <source>
        <dbReference type="ARBA" id="ARBA00023136"/>
    </source>
</evidence>
<feature type="transmembrane region" description="Helical" evidence="8">
    <location>
        <begin position="243"/>
        <end position="265"/>
    </location>
</feature>
<dbReference type="GO" id="GO:0005886">
    <property type="term" value="C:plasma membrane"/>
    <property type="evidence" value="ECO:0007669"/>
    <property type="project" value="UniProtKB-SubCell"/>
</dbReference>
<dbReference type="EMBL" id="ML158563">
    <property type="protein sequence ID" value="THK32866.1"/>
    <property type="molecule type" value="Genomic_DNA"/>
</dbReference>
<comment type="similarity">
    <text evidence="8">Belongs to the insect chemoreceptor superfamily. Gustatory receptor (GR) family.</text>
</comment>
<dbReference type="PANTHER" id="PTHR21143:SF121">
    <property type="entry name" value="GUSTATORY AND ODORANT RECEPTOR 21A"/>
    <property type="match status" value="1"/>
</dbReference>
<evidence type="ECO:0000256" key="2">
    <source>
        <dbReference type="ARBA" id="ARBA00022475"/>
    </source>
</evidence>
<comment type="subcellular location">
    <subcellularLocation>
        <location evidence="1 8">Cell membrane</location>
        <topology evidence="1 8">Multi-pass membrane protein</topology>
    </subcellularLocation>
</comment>
<evidence type="ECO:0000256" key="6">
    <source>
        <dbReference type="ARBA" id="ARBA00023170"/>
    </source>
</evidence>
<feature type="transmembrane region" description="Helical" evidence="8">
    <location>
        <begin position="139"/>
        <end position="157"/>
    </location>
</feature>
<evidence type="ECO:0000256" key="7">
    <source>
        <dbReference type="ARBA" id="ARBA00023224"/>
    </source>
</evidence>
<keyword evidence="6 8" id="KW-0675">Receptor</keyword>
<evidence type="ECO:0000256" key="4">
    <source>
        <dbReference type="ARBA" id="ARBA00022989"/>
    </source>
</evidence>
<keyword evidence="7 8" id="KW-0807">Transducer</keyword>
<dbReference type="GO" id="GO:0030424">
    <property type="term" value="C:axon"/>
    <property type="evidence" value="ECO:0007669"/>
    <property type="project" value="TreeGrafter"/>
</dbReference>
<dbReference type="GO" id="GO:0043025">
    <property type="term" value="C:neuronal cell body"/>
    <property type="evidence" value="ECO:0007669"/>
    <property type="project" value="TreeGrafter"/>
</dbReference>
<comment type="function">
    <text evidence="8">Gustatory receptor which mediates acceptance or avoidance behavior, depending on its substrates.</text>
</comment>
<name>A0A4E0RN97_9HYME</name>
<dbReference type="InterPro" id="IPR013604">
    <property type="entry name" value="7TM_chemorcpt"/>
</dbReference>
<reference evidence="9" key="1">
    <citation type="submission" date="2019-02" db="EMBL/GenBank/DDBJ databases">
        <title>Genome of the parasitoid wasp Diachasma alloeum, an emerging model for ecological speciation and transitions to asexual reproduction.</title>
        <authorList>
            <person name="Robertson H.M."/>
            <person name="Walden K.K."/>
            <person name="Tvedte E.S."/>
            <person name="Hood G.R."/>
            <person name="Feder J.L."/>
            <person name="Forbes A.A."/>
            <person name="Logsdon J.M."/>
            <person name="Mcelroy K.E."/>
        </authorList>
    </citation>
    <scope>NUCLEOTIDE SEQUENCE [LARGE SCALE GENOMIC DNA]</scope>
    <source>
        <strain evidence="9">Michigan</strain>
    </source>
</reference>
<comment type="caution">
    <text evidence="8">Lacks conserved residue(s) required for the propagation of feature annotation.</text>
</comment>
<keyword evidence="10" id="KW-1185">Reference proteome</keyword>
<sequence length="381" mass="44336">MENDRKKISLEILILFFKLIGLFPFGYSRKEKIHSPNRDNPLCSAVTSVTYNLILIALVCSLYIRKAVVNPNSYVQKLMDDPLTDIEVNLASVVLVILWSCFLLNRHDVVEVFDQFLEIVKLLENQQSYWGRRKERKSVLTIAVHVVLWIIIAWFAYDAWDPTDWCSSGWYFLYMFSKFVMTSCILQYTLLCYAIRNMAECLNTILLNFYQLTPHQPHPKILDFKSIRFMYCSVWDFTRAIDGIYGVPILIIITYLCYGIIYTLSMLTLSIKGGSILSALYMNRQFYTLHFTIGVAVCILIWSTTAAIREFQDTGLIVYRIFHRLEENIQLQKEVQSFSLELLHQHLEFSANGFFNLDYPFIQTVISAIISYGILLVNISK</sequence>
<dbReference type="AlphaFoldDB" id="A0A4E0RN97"/>
<feature type="transmembrane region" description="Helical" evidence="8">
    <location>
        <begin position="49"/>
        <end position="68"/>
    </location>
</feature>
<evidence type="ECO:0000256" key="8">
    <source>
        <dbReference type="RuleBase" id="RU363108"/>
    </source>
</evidence>
<keyword evidence="5 8" id="KW-0472">Membrane</keyword>
<keyword evidence="3 8" id="KW-0812">Transmembrane</keyword>
<dbReference type="GO" id="GO:0050909">
    <property type="term" value="P:sensory perception of taste"/>
    <property type="evidence" value="ECO:0007669"/>
    <property type="project" value="InterPro"/>
</dbReference>
<evidence type="ECO:0000313" key="10">
    <source>
        <dbReference type="Proteomes" id="UP000297026"/>
    </source>
</evidence>
<keyword evidence="4 8" id="KW-1133">Transmembrane helix</keyword>
<feature type="transmembrane region" description="Helical" evidence="8">
    <location>
        <begin position="12"/>
        <end position="28"/>
    </location>
</feature>
<dbReference type="GO" id="GO:0030425">
    <property type="term" value="C:dendrite"/>
    <property type="evidence" value="ECO:0007669"/>
    <property type="project" value="TreeGrafter"/>
</dbReference>
<evidence type="ECO:0000313" key="9">
    <source>
        <dbReference type="EMBL" id="THK32866.1"/>
    </source>
</evidence>
<feature type="transmembrane region" description="Helical" evidence="8">
    <location>
        <begin position="169"/>
        <end position="186"/>
    </location>
</feature>
<evidence type="ECO:0000256" key="1">
    <source>
        <dbReference type="ARBA" id="ARBA00004651"/>
    </source>
</evidence>
<proteinExistence type="inferred from homology"/>
<accession>A0A4E0RN97</accession>